<dbReference type="Pfam" id="PF00589">
    <property type="entry name" value="Phage_integrase"/>
    <property type="match status" value="1"/>
</dbReference>
<evidence type="ECO:0000256" key="1">
    <source>
        <dbReference type="ARBA" id="ARBA00022908"/>
    </source>
</evidence>
<keyword evidence="1" id="KW-0229">DNA integration</keyword>
<evidence type="ECO:0000256" key="2">
    <source>
        <dbReference type="ARBA" id="ARBA00023172"/>
    </source>
</evidence>
<dbReference type="Gene3D" id="1.10.443.10">
    <property type="entry name" value="Intergrase catalytic core"/>
    <property type="match status" value="1"/>
</dbReference>
<dbReference type="GO" id="GO:0003677">
    <property type="term" value="F:DNA binding"/>
    <property type="evidence" value="ECO:0007669"/>
    <property type="project" value="InterPro"/>
</dbReference>
<dbReference type="PROSITE" id="PS51898">
    <property type="entry name" value="TYR_RECOMBINASE"/>
    <property type="match status" value="1"/>
</dbReference>
<name>A0A2S0MMM8_9RHOB</name>
<dbReference type="PANTHER" id="PTHR30349">
    <property type="entry name" value="PHAGE INTEGRASE-RELATED"/>
    <property type="match status" value="1"/>
</dbReference>
<protein>
    <submittedName>
        <fullName evidence="4">Site-specific integrase</fullName>
    </submittedName>
</protein>
<dbReference type="InterPro" id="IPR011010">
    <property type="entry name" value="DNA_brk_join_enz"/>
</dbReference>
<proteinExistence type="predicted"/>
<organism evidence="4 5">
    <name type="scientific">Pukyongiella litopenaei</name>
    <dbReference type="NCBI Taxonomy" id="2605946"/>
    <lineage>
        <taxon>Bacteria</taxon>
        <taxon>Pseudomonadati</taxon>
        <taxon>Pseudomonadota</taxon>
        <taxon>Alphaproteobacteria</taxon>
        <taxon>Rhodobacterales</taxon>
        <taxon>Paracoccaceae</taxon>
        <taxon>Pukyongiella</taxon>
    </lineage>
</organism>
<gene>
    <name evidence="4" type="ORF">C6Y53_05035</name>
</gene>
<dbReference type="KEGG" id="thas:C6Y53_05035"/>
<dbReference type="SUPFAM" id="SSF56349">
    <property type="entry name" value="DNA breaking-rejoining enzymes"/>
    <property type="match status" value="1"/>
</dbReference>
<evidence type="ECO:0000313" key="5">
    <source>
        <dbReference type="Proteomes" id="UP000237655"/>
    </source>
</evidence>
<dbReference type="GO" id="GO:0015074">
    <property type="term" value="P:DNA integration"/>
    <property type="evidence" value="ECO:0007669"/>
    <property type="project" value="UniProtKB-KW"/>
</dbReference>
<dbReference type="CDD" id="cd00796">
    <property type="entry name" value="INT_Rci_Hp1_C"/>
    <property type="match status" value="1"/>
</dbReference>
<dbReference type="EMBL" id="CP027665">
    <property type="protein sequence ID" value="AVO37130.1"/>
    <property type="molecule type" value="Genomic_DNA"/>
</dbReference>
<dbReference type="InterPro" id="IPR050090">
    <property type="entry name" value="Tyrosine_recombinase_XerCD"/>
</dbReference>
<accession>A0A2S0MMM8</accession>
<evidence type="ECO:0000259" key="3">
    <source>
        <dbReference type="PROSITE" id="PS51898"/>
    </source>
</evidence>
<dbReference type="GO" id="GO:0006310">
    <property type="term" value="P:DNA recombination"/>
    <property type="evidence" value="ECO:0007669"/>
    <property type="project" value="UniProtKB-KW"/>
</dbReference>
<keyword evidence="5" id="KW-1185">Reference proteome</keyword>
<dbReference type="InterPro" id="IPR002104">
    <property type="entry name" value="Integrase_catalytic"/>
</dbReference>
<dbReference type="InterPro" id="IPR013762">
    <property type="entry name" value="Integrase-like_cat_sf"/>
</dbReference>
<dbReference type="AlphaFoldDB" id="A0A2S0MMM8"/>
<evidence type="ECO:0000313" key="4">
    <source>
        <dbReference type="EMBL" id="AVO37130.1"/>
    </source>
</evidence>
<feature type="domain" description="Tyr recombinase" evidence="3">
    <location>
        <begin position="205"/>
        <end position="362"/>
    </location>
</feature>
<dbReference type="Proteomes" id="UP000237655">
    <property type="component" value="Chromosome"/>
</dbReference>
<dbReference type="PANTHER" id="PTHR30349:SF94">
    <property type="entry name" value="INTEGRASE_RECOMBINASE HI_1414-RELATED"/>
    <property type="match status" value="1"/>
</dbReference>
<reference evidence="5" key="1">
    <citation type="submission" date="2018-03" db="EMBL/GenBank/DDBJ databases">
        <title>Genomic analysis of the strain SH-1 isolated from shrimp intestine.</title>
        <authorList>
            <person name="Kim Y.-S."/>
            <person name="Kim S.-E."/>
            <person name="Kim K.-H."/>
        </authorList>
    </citation>
    <scope>NUCLEOTIDE SEQUENCE [LARGE SCALE GENOMIC DNA]</scope>
    <source>
        <strain evidence="5">SH-1</strain>
    </source>
</reference>
<sequence length="362" mass="40982">MVSNACARDTYLVSLSAQSSAAAPLHSPSRTALQRTEMQQMATVVKRPSGKWQATVRSGGASRSKSFTMRTDAVRWSRETELQAERGELHDTRAPVATAISLGQILERFRDQVTPTRAHADVERWRIDAMRRTKLAWTTLDKLTAADVAKHRDARLKKVKPGTVVRELSLLQSAIDLACDEWHQAKHLPNGNPLRQVGRTRVDDRRERRLRPGEWQQLLDAIDDRRSPLMRPLVVLALETGMRRGELLSLQWKNVDLDRRTALLPKTKNGHARTVPLSPLAAETLAKLQRTDTRGSVLKSVYLARPMRFQILKRRSARRTLWRTDCGLQTIPGRFGHPFRTCGLPGRSAWSRPRRSGRNPAS</sequence>
<keyword evidence="2" id="KW-0233">DNA recombination</keyword>